<dbReference type="GO" id="GO:0008933">
    <property type="term" value="F:peptidoglycan lytic transglycosylase activity"/>
    <property type="evidence" value="ECO:0007669"/>
    <property type="project" value="TreeGrafter"/>
</dbReference>
<dbReference type="EMBL" id="DVJI01000005">
    <property type="protein sequence ID" value="HIS70539.1"/>
    <property type="molecule type" value="Genomic_DNA"/>
</dbReference>
<dbReference type="InterPro" id="IPR023346">
    <property type="entry name" value="Lysozyme-like_dom_sf"/>
</dbReference>
<dbReference type="PANTHER" id="PTHR30163">
    <property type="entry name" value="MEMBRANE-BOUND LYTIC MUREIN TRANSGLYCOSYLASE B"/>
    <property type="match status" value="1"/>
</dbReference>
<evidence type="ECO:0000313" key="2">
    <source>
        <dbReference type="EMBL" id="HIS70539.1"/>
    </source>
</evidence>
<comment type="caution">
    <text evidence="2">The sequence shown here is derived from an EMBL/GenBank/DDBJ whole genome shotgun (WGS) entry which is preliminary data.</text>
</comment>
<organism evidence="2 3">
    <name type="scientific">Candidatus Enterousia intestinigallinarum</name>
    <dbReference type="NCBI Taxonomy" id="2840790"/>
    <lineage>
        <taxon>Bacteria</taxon>
        <taxon>Pseudomonadati</taxon>
        <taxon>Pseudomonadota</taxon>
        <taxon>Alphaproteobacteria</taxon>
        <taxon>Candidatus Enterousia</taxon>
    </lineage>
</organism>
<reference evidence="2" key="1">
    <citation type="submission" date="2020-10" db="EMBL/GenBank/DDBJ databases">
        <authorList>
            <person name="Gilroy R."/>
        </authorList>
    </citation>
    <scope>NUCLEOTIDE SEQUENCE</scope>
    <source>
        <strain evidence="2">ChiGjej3B3-5194</strain>
    </source>
</reference>
<dbReference type="AlphaFoldDB" id="A0A9D1JW67"/>
<dbReference type="Pfam" id="PF13406">
    <property type="entry name" value="SLT_2"/>
    <property type="match status" value="1"/>
</dbReference>
<protein>
    <submittedName>
        <fullName evidence="2">Lytic murein transglycosylase</fullName>
    </submittedName>
</protein>
<name>A0A9D1JW67_9PROT</name>
<dbReference type="GO" id="GO:0009253">
    <property type="term" value="P:peptidoglycan catabolic process"/>
    <property type="evidence" value="ECO:0007669"/>
    <property type="project" value="TreeGrafter"/>
</dbReference>
<proteinExistence type="predicted"/>
<dbReference type="SUPFAM" id="SSF53955">
    <property type="entry name" value="Lysozyme-like"/>
    <property type="match status" value="1"/>
</dbReference>
<evidence type="ECO:0000313" key="3">
    <source>
        <dbReference type="Proteomes" id="UP000886742"/>
    </source>
</evidence>
<dbReference type="CDD" id="cd13399">
    <property type="entry name" value="Slt35-like"/>
    <property type="match status" value="1"/>
</dbReference>
<dbReference type="Gene3D" id="1.10.530.10">
    <property type="match status" value="1"/>
</dbReference>
<accession>A0A9D1JW67</accession>
<dbReference type="Gene3D" id="1.10.8.350">
    <property type="entry name" value="Bacterial muramidase"/>
    <property type="match status" value="1"/>
</dbReference>
<dbReference type="InterPro" id="IPR031304">
    <property type="entry name" value="SLT_2"/>
</dbReference>
<gene>
    <name evidence="2" type="ORF">IAD02_00930</name>
</gene>
<dbReference type="Proteomes" id="UP000886742">
    <property type="component" value="Unassembled WGS sequence"/>
</dbReference>
<dbReference type="PANTHER" id="PTHR30163:SF8">
    <property type="entry name" value="LYTIC MUREIN TRANSGLYCOSYLASE"/>
    <property type="match status" value="1"/>
</dbReference>
<reference evidence="2" key="2">
    <citation type="journal article" date="2021" name="PeerJ">
        <title>Extensive microbial diversity within the chicken gut microbiome revealed by metagenomics and culture.</title>
        <authorList>
            <person name="Gilroy R."/>
            <person name="Ravi A."/>
            <person name="Getino M."/>
            <person name="Pursley I."/>
            <person name="Horton D.L."/>
            <person name="Alikhan N.F."/>
            <person name="Baker D."/>
            <person name="Gharbi K."/>
            <person name="Hall N."/>
            <person name="Watson M."/>
            <person name="Adriaenssens E.M."/>
            <person name="Foster-Nyarko E."/>
            <person name="Jarju S."/>
            <person name="Secka A."/>
            <person name="Antonio M."/>
            <person name="Oren A."/>
            <person name="Chaudhuri R.R."/>
            <person name="La Ragione R."/>
            <person name="Hildebrand F."/>
            <person name="Pallen M.J."/>
        </authorList>
    </citation>
    <scope>NUCLEOTIDE SEQUENCE</scope>
    <source>
        <strain evidence="2">ChiGjej3B3-5194</strain>
    </source>
</reference>
<feature type="domain" description="Transglycosylase SLT" evidence="1">
    <location>
        <begin position="38"/>
        <end position="358"/>
    </location>
</feature>
<sequence length="362" mass="40449">MITRTFIARLVGVVMVSVLPITAYAERGAFDIDRWYEILDNVRTRATSAGISRDTIDATLKYPAFIPSIVKSDKNQAEFKLTLDDYLARTVNSRRINIGREMRTTYPTMLSRVEQKYNIQPHVILAFWGLESNYGQYRAAHKLTDAFLTLMYEGRRETFFGNQLLALMKIADDNNLDINDIRGSWAGAMGHFQFIPTTLQQYGADGNGDGKIDIIHSVGDAMFSAGNYLHKLGWNPNERIVRRVALPANFDISLLDGKTKQPLTYWAAMGVTNPDGTPIPLADMTAGLVADVNLIQEQRAAAIAAASNPNAIPDPNAIDTDVAPQPVIYAYLTYPNFYRIKKWNSSNWYAIAIATLADELKQ</sequence>
<dbReference type="InterPro" id="IPR043426">
    <property type="entry name" value="MltB-like"/>
</dbReference>
<evidence type="ECO:0000259" key="1">
    <source>
        <dbReference type="Pfam" id="PF13406"/>
    </source>
</evidence>